<dbReference type="Gene3D" id="3.30.450.20">
    <property type="entry name" value="PAS domain"/>
    <property type="match status" value="1"/>
</dbReference>
<keyword evidence="10" id="KW-0547">Nucleotide-binding</keyword>
<dbReference type="InterPro" id="IPR003594">
    <property type="entry name" value="HATPase_dom"/>
</dbReference>
<evidence type="ECO:0000313" key="10">
    <source>
        <dbReference type="EMBL" id="UYQ92646.1"/>
    </source>
</evidence>
<organism evidence="10 11">
    <name type="scientific">Chitinophaga horti</name>
    <dbReference type="NCBI Taxonomy" id="2920382"/>
    <lineage>
        <taxon>Bacteria</taxon>
        <taxon>Pseudomonadati</taxon>
        <taxon>Bacteroidota</taxon>
        <taxon>Chitinophagia</taxon>
        <taxon>Chitinophagales</taxon>
        <taxon>Chitinophagaceae</taxon>
        <taxon>Chitinophaga</taxon>
    </lineage>
</organism>
<dbReference type="PANTHER" id="PTHR43304:SF1">
    <property type="entry name" value="PAC DOMAIN-CONTAINING PROTEIN"/>
    <property type="match status" value="1"/>
</dbReference>
<gene>
    <name evidence="10" type="ORF">MKQ68_21435</name>
</gene>
<evidence type="ECO:0000313" key="11">
    <source>
        <dbReference type="Proteomes" id="UP001162741"/>
    </source>
</evidence>
<dbReference type="Pfam" id="PF02518">
    <property type="entry name" value="HATPase_c"/>
    <property type="match status" value="1"/>
</dbReference>
<dbReference type="InterPro" id="IPR036097">
    <property type="entry name" value="HisK_dim/P_sf"/>
</dbReference>
<dbReference type="NCBIfam" id="TIGR00229">
    <property type="entry name" value="sensory_box"/>
    <property type="match status" value="1"/>
</dbReference>
<feature type="coiled-coil region" evidence="6">
    <location>
        <begin position="144"/>
        <end position="174"/>
    </location>
</feature>
<dbReference type="PRINTS" id="PR00344">
    <property type="entry name" value="BCTRLSENSOR"/>
</dbReference>
<feature type="domain" description="PAS" evidence="8">
    <location>
        <begin position="164"/>
        <end position="234"/>
    </location>
</feature>
<proteinExistence type="predicted"/>
<dbReference type="SMART" id="SM00388">
    <property type="entry name" value="HisKA"/>
    <property type="match status" value="1"/>
</dbReference>
<protein>
    <recommendedName>
        <fullName evidence="2">histidine kinase</fullName>
        <ecNumber evidence="2">2.7.13.3</ecNumber>
    </recommendedName>
</protein>
<dbReference type="Gene3D" id="3.30.565.10">
    <property type="entry name" value="Histidine kinase-like ATPase, C-terminal domain"/>
    <property type="match status" value="1"/>
</dbReference>
<keyword evidence="5" id="KW-0418">Kinase</keyword>
<dbReference type="SUPFAM" id="SSF55874">
    <property type="entry name" value="ATPase domain of HSP90 chaperone/DNA topoisomerase II/histidine kinase"/>
    <property type="match status" value="1"/>
</dbReference>
<dbReference type="Proteomes" id="UP001162741">
    <property type="component" value="Chromosome"/>
</dbReference>
<keyword evidence="10" id="KW-0067">ATP-binding</keyword>
<evidence type="ECO:0000256" key="6">
    <source>
        <dbReference type="SAM" id="Coils"/>
    </source>
</evidence>
<dbReference type="InterPro" id="IPR005467">
    <property type="entry name" value="His_kinase_dom"/>
</dbReference>
<evidence type="ECO:0000256" key="3">
    <source>
        <dbReference type="ARBA" id="ARBA00022553"/>
    </source>
</evidence>
<evidence type="ECO:0000256" key="4">
    <source>
        <dbReference type="ARBA" id="ARBA00022679"/>
    </source>
</evidence>
<dbReference type="CDD" id="cd00130">
    <property type="entry name" value="PAS"/>
    <property type="match status" value="1"/>
</dbReference>
<dbReference type="SMART" id="SM00387">
    <property type="entry name" value="HATPase_c"/>
    <property type="match status" value="1"/>
</dbReference>
<feature type="domain" description="Histidine kinase" evidence="7">
    <location>
        <begin position="329"/>
        <end position="543"/>
    </location>
</feature>
<dbReference type="GO" id="GO:0005524">
    <property type="term" value="F:ATP binding"/>
    <property type="evidence" value="ECO:0007669"/>
    <property type="project" value="UniProtKB-KW"/>
</dbReference>
<dbReference type="InterPro" id="IPR003661">
    <property type="entry name" value="HisK_dim/P_dom"/>
</dbReference>
<dbReference type="Gene3D" id="1.10.287.130">
    <property type="match status" value="1"/>
</dbReference>
<dbReference type="PROSITE" id="PS50113">
    <property type="entry name" value="PAC"/>
    <property type="match status" value="1"/>
</dbReference>
<dbReference type="SUPFAM" id="SSF55785">
    <property type="entry name" value="PYP-like sensor domain (PAS domain)"/>
    <property type="match status" value="1"/>
</dbReference>
<dbReference type="InterPro" id="IPR000014">
    <property type="entry name" value="PAS"/>
</dbReference>
<dbReference type="EMBL" id="CP107006">
    <property type="protein sequence ID" value="UYQ92646.1"/>
    <property type="molecule type" value="Genomic_DNA"/>
</dbReference>
<keyword evidence="3" id="KW-0597">Phosphoprotein</keyword>
<name>A0ABY6IZ30_9BACT</name>
<dbReference type="Pfam" id="PF08447">
    <property type="entry name" value="PAS_3"/>
    <property type="match status" value="1"/>
</dbReference>
<feature type="domain" description="PAC" evidence="9">
    <location>
        <begin position="238"/>
        <end position="291"/>
    </location>
</feature>
<dbReference type="Pfam" id="PF00512">
    <property type="entry name" value="HisKA"/>
    <property type="match status" value="1"/>
</dbReference>
<keyword evidence="4" id="KW-0808">Transferase</keyword>
<dbReference type="PROSITE" id="PS50112">
    <property type="entry name" value="PAS"/>
    <property type="match status" value="1"/>
</dbReference>
<reference evidence="10" key="1">
    <citation type="submission" date="2022-10" db="EMBL/GenBank/DDBJ databases">
        <title>Chitinophaga sp. nov., isolated from soil.</title>
        <authorList>
            <person name="Jeon C.O."/>
        </authorList>
    </citation>
    <scope>NUCLEOTIDE SEQUENCE</scope>
    <source>
        <strain evidence="10">R8</strain>
    </source>
</reference>
<dbReference type="PROSITE" id="PS50109">
    <property type="entry name" value="HIS_KIN"/>
    <property type="match status" value="1"/>
</dbReference>
<dbReference type="InterPro" id="IPR013655">
    <property type="entry name" value="PAS_fold_3"/>
</dbReference>
<keyword evidence="6" id="KW-0175">Coiled coil</keyword>
<evidence type="ECO:0000256" key="5">
    <source>
        <dbReference type="ARBA" id="ARBA00022777"/>
    </source>
</evidence>
<sequence length="546" mass="62368">MLHELVRVTLNNEMDLVLVHRRSMKLAEMAGLSLSAQTTFATAVSEVSRNTIEHGKNGCLVLCVSHVKNEKQLIARIIDETYDPALNPGLEYAKRLVNKLNVSTAGDKTAIELYFSFPLADKLDAKKIDEWRRSFNSDEAISPYEEIKRKNEQLQSLAEKLKESEGQYKTLTNSLPIIIFSLGNSGELIYANKWLSMFTGKSIEELNISKWKDVVHADDYDAFHLLMNPHVTSGAAAIKVQCRLKNVIEDQYYWHLASLSPLKDEKGDLLYWIGFVVDIHAQKVVENTLQINKELQLVRDQLKEHQLILEDNIAQLNRSNKELQQFAYIASHDLQEPIRKISYYSDYFLNKYRESIDEKGKDYLHGMLSASRRMRTLINDLLAFSQVDKKATTFKQVDLENVFRETLQDMELNVREKSARIQLEPLPTIEADESMIRQLFGNILSNSLKYAREHEAPLIRISCIADKHTIEIAVADNGIGFDEKYLPKMFTLFQRLHTNDQYKGTGLGLAICQKIVDIHNGSITATSKENEGATFKITLPVKQLSI</sequence>
<evidence type="ECO:0000259" key="7">
    <source>
        <dbReference type="PROSITE" id="PS50109"/>
    </source>
</evidence>
<comment type="catalytic activity">
    <reaction evidence="1">
        <text>ATP + protein L-histidine = ADP + protein N-phospho-L-histidine.</text>
        <dbReference type="EC" id="2.7.13.3"/>
    </reaction>
</comment>
<dbReference type="InterPro" id="IPR000700">
    <property type="entry name" value="PAS-assoc_C"/>
</dbReference>
<dbReference type="InterPro" id="IPR052162">
    <property type="entry name" value="Sensor_kinase/Photoreceptor"/>
</dbReference>
<evidence type="ECO:0000259" key="8">
    <source>
        <dbReference type="PROSITE" id="PS50112"/>
    </source>
</evidence>
<dbReference type="InterPro" id="IPR035965">
    <property type="entry name" value="PAS-like_dom_sf"/>
</dbReference>
<dbReference type="CDD" id="cd00082">
    <property type="entry name" value="HisKA"/>
    <property type="match status" value="1"/>
</dbReference>
<dbReference type="RefSeq" id="WP_264280878.1">
    <property type="nucleotide sequence ID" value="NZ_CP107006.1"/>
</dbReference>
<dbReference type="InterPro" id="IPR004358">
    <property type="entry name" value="Sig_transdc_His_kin-like_C"/>
</dbReference>
<dbReference type="EC" id="2.7.13.3" evidence="2"/>
<evidence type="ECO:0000259" key="9">
    <source>
        <dbReference type="PROSITE" id="PS50113"/>
    </source>
</evidence>
<dbReference type="PANTHER" id="PTHR43304">
    <property type="entry name" value="PHYTOCHROME-LIKE PROTEIN CPH1"/>
    <property type="match status" value="1"/>
</dbReference>
<evidence type="ECO:0000256" key="1">
    <source>
        <dbReference type="ARBA" id="ARBA00000085"/>
    </source>
</evidence>
<keyword evidence="11" id="KW-1185">Reference proteome</keyword>
<evidence type="ECO:0000256" key="2">
    <source>
        <dbReference type="ARBA" id="ARBA00012438"/>
    </source>
</evidence>
<dbReference type="SUPFAM" id="SSF47384">
    <property type="entry name" value="Homodimeric domain of signal transducing histidine kinase"/>
    <property type="match status" value="1"/>
</dbReference>
<dbReference type="InterPro" id="IPR036890">
    <property type="entry name" value="HATPase_C_sf"/>
</dbReference>
<accession>A0ABY6IZ30</accession>